<feature type="compositionally biased region" description="Low complexity" evidence="1">
    <location>
        <begin position="594"/>
        <end position="606"/>
    </location>
</feature>
<name>A0A8E2EI48_9PEZI</name>
<protein>
    <submittedName>
        <fullName evidence="2">Uncharacterized protein</fullName>
    </submittedName>
</protein>
<dbReference type="EMBL" id="KV744847">
    <property type="protein sequence ID" value="OCK84013.1"/>
    <property type="molecule type" value="Genomic_DNA"/>
</dbReference>
<evidence type="ECO:0000313" key="3">
    <source>
        <dbReference type="Proteomes" id="UP000250266"/>
    </source>
</evidence>
<reference evidence="2 3" key="1">
    <citation type="journal article" date="2016" name="Nat. Commun.">
        <title>Ectomycorrhizal ecology is imprinted in the genome of the dominant symbiotic fungus Cenococcum geophilum.</title>
        <authorList>
            <consortium name="DOE Joint Genome Institute"/>
            <person name="Peter M."/>
            <person name="Kohler A."/>
            <person name="Ohm R.A."/>
            <person name="Kuo A."/>
            <person name="Krutzmann J."/>
            <person name="Morin E."/>
            <person name="Arend M."/>
            <person name="Barry K.W."/>
            <person name="Binder M."/>
            <person name="Choi C."/>
            <person name="Clum A."/>
            <person name="Copeland A."/>
            <person name="Grisel N."/>
            <person name="Haridas S."/>
            <person name="Kipfer T."/>
            <person name="LaButti K."/>
            <person name="Lindquist E."/>
            <person name="Lipzen A."/>
            <person name="Maire R."/>
            <person name="Meier B."/>
            <person name="Mihaltcheva S."/>
            <person name="Molinier V."/>
            <person name="Murat C."/>
            <person name="Poggeler S."/>
            <person name="Quandt C.A."/>
            <person name="Sperisen C."/>
            <person name="Tritt A."/>
            <person name="Tisserant E."/>
            <person name="Crous P.W."/>
            <person name="Henrissat B."/>
            <person name="Nehls U."/>
            <person name="Egli S."/>
            <person name="Spatafora J.W."/>
            <person name="Grigoriev I.V."/>
            <person name="Martin F.M."/>
        </authorList>
    </citation>
    <scope>NUCLEOTIDE SEQUENCE [LARGE SCALE GENOMIC DNA]</scope>
    <source>
        <strain evidence="2 3">CBS 459.81</strain>
    </source>
</reference>
<feature type="compositionally biased region" description="Low complexity" evidence="1">
    <location>
        <begin position="511"/>
        <end position="525"/>
    </location>
</feature>
<feature type="compositionally biased region" description="Basic and acidic residues" evidence="1">
    <location>
        <begin position="705"/>
        <end position="725"/>
    </location>
</feature>
<dbReference type="Proteomes" id="UP000250266">
    <property type="component" value="Unassembled WGS sequence"/>
</dbReference>
<evidence type="ECO:0000256" key="1">
    <source>
        <dbReference type="SAM" id="MobiDB-lite"/>
    </source>
</evidence>
<proteinExistence type="predicted"/>
<feature type="region of interest" description="Disordered" evidence="1">
    <location>
        <begin position="506"/>
        <end position="525"/>
    </location>
</feature>
<keyword evidence="3" id="KW-1185">Reference proteome</keyword>
<feature type="region of interest" description="Disordered" evidence="1">
    <location>
        <begin position="662"/>
        <end position="757"/>
    </location>
</feature>
<feature type="region of interest" description="Disordered" evidence="1">
    <location>
        <begin position="770"/>
        <end position="835"/>
    </location>
</feature>
<feature type="region of interest" description="Disordered" evidence="1">
    <location>
        <begin position="444"/>
        <end position="463"/>
    </location>
</feature>
<gene>
    <name evidence="2" type="ORF">K432DRAFT_463876</name>
</gene>
<accession>A0A8E2EI48</accession>
<sequence>MDNFALFSPRPNYEESSSNPSAAGNSGMLSWWIHPGIAMPADSCSESNEMYPRRLGHLPLTHVDNGTSVPTPTCLQLNKKLSYTGGNGRSESSTAPDHLNSLMQADGFALTSGEFNTGLFPPTLSQGVENDRRAWRASRRAQAALKDEDDNDLWHKRPSGSVIFGHDNDSGTHLWASRPHKHSAPPFIPADSASGASNAPIPSAHSASMKAAPVTALSIAPSAPIPHPPIASDPMSAPQTGAVMPITTATVKKVPNQYVVPRSHNKRDPNDYQTSYVASRRDLAEDNLPPHMALIEHCPLKTFPDQLDRQGLPATSVRNGEPLRDLSSIGVPDQLSTELEPWEMADFMAQGATIEDFVARMRPEPVGTTVAEIKYADRKRRRTLCNRVMRWREKYGGLSVQNKQKAGANSNLEVLKNLSDLALLYRVRGDRWDFDPVQGLMRQKRHPDLGTGKSNYQGRVYPLPPPLELSPRLKDILTAMGRTVFPTLADLPQLVQSHVFPEPPIVAPQKSAPAVPSTTATSSISSTNMSQMMGLQQMAPQGHICRQLRSLASEQLTGSSNSQGQVQEYVSPFDPVRVEHDDDDKVIQHSSTAPQSPEESPHSEPQSTEETDGELNLNYILEMDEEELERWFSVISKNAEIGHGQLPNEPATKIQILSQELESSLDQPSQMAPIGHNSPAYSHPGQSSVSHKRKRALGESEDEDIPARDEKRMKESEESHNRSQEEDAGEDTPLSDIKRTRSSGESFEGSEKEDDDMLILETLTAEGQMLVGEDAQVRPEAEEDTLIRTGVDDDAPAYPEVLEEEVVGVEEAPPSDTQSHEGSQEEELEEGDEYPERVKIFYKGKPNPEEDLAAGFEVHAGEVAGGDEFPPHVADAMFRSTVQITEELDNYCPQINHVCDLEDLLQISRMPQSAGAQCLSPPPRFLWRFAELEYESTAPKTLLDLFPCEPEQLFSGKISAF</sequence>
<feature type="compositionally biased region" description="Acidic residues" evidence="1">
    <location>
        <begin position="824"/>
        <end position="833"/>
    </location>
</feature>
<dbReference type="AlphaFoldDB" id="A0A8E2EI48"/>
<feature type="region of interest" description="Disordered" evidence="1">
    <location>
        <begin position="588"/>
        <end position="615"/>
    </location>
</feature>
<evidence type="ECO:0000313" key="2">
    <source>
        <dbReference type="EMBL" id="OCK84013.1"/>
    </source>
</evidence>
<feature type="region of interest" description="Disordered" evidence="1">
    <location>
        <begin position="1"/>
        <end position="21"/>
    </location>
</feature>
<organism evidence="2 3">
    <name type="scientific">Lepidopterella palustris CBS 459.81</name>
    <dbReference type="NCBI Taxonomy" id="1314670"/>
    <lineage>
        <taxon>Eukaryota</taxon>
        <taxon>Fungi</taxon>
        <taxon>Dikarya</taxon>
        <taxon>Ascomycota</taxon>
        <taxon>Pezizomycotina</taxon>
        <taxon>Dothideomycetes</taxon>
        <taxon>Pleosporomycetidae</taxon>
        <taxon>Mytilinidiales</taxon>
        <taxon>Argynnaceae</taxon>
        <taxon>Lepidopterella</taxon>
    </lineage>
</organism>